<comment type="caution">
    <text evidence="2">The sequence shown here is derived from an EMBL/GenBank/DDBJ whole genome shotgun (WGS) entry which is preliminary data.</text>
</comment>
<name>A0A927N4T5_9ACTN</name>
<keyword evidence="3" id="KW-1185">Reference proteome</keyword>
<feature type="region of interest" description="Disordered" evidence="1">
    <location>
        <begin position="34"/>
        <end position="78"/>
    </location>
</feature>
<accession>A0A927N4T5</accession>
<sequence>MPSYRLSTAFRAEGVHAVLAGGLVTLASLRRGDDSCRDESGLPRAVIEVGPPNRSRTLEAGEQQPPRDKRTVRPEPQQGDLYRRFIRCTVSRVCGTPPIVCPQYAGGRPFPEYAIRRE</sequence>
<dbReference type="RefSeq" id="WP_192754273.1">
    <property type="nucleotide sequence ID" value="NZ_BAABJL010000042.1"/>
</dbReference>
<dbReference type="AlphaFoldDB" id="A0A927N4T5"/>
<reference evidence="2" key="1">
    <citation type="submission" date="2020-10" db="EMBL/GenBank/DDBJ databases">
        <title>Sequencing the genomes of 1000 actinobacteria strains.</title>
        <authorList>
            <person name="Klenk H.-P."/>
        </authorList>
    </citation>
    <scope>NUCLEOTIDE SEQUENCE</scope>
    <source>
        <strain evidence="2">DSM 45354</strain>
    </source>
</reference>
<protein>
    <submittedName>
        <fullName evidence="2">Uncharacterized protein</fullName>
    </submittedName>
</protein>
<proteinExistence type="predicted"/>
<organism evidence="2 3">
    <name type="scientific">Actinopolymorpha pittospori</name>
    <dbReference type="NCBI Taxonomy" id="648752"/>
    <lineage>
        <taxon>Bacteria</taxon>
        <taxon>Bacillati</taxon>
        <taxon>Actinomycetota</taxon>
        <taxon>Actinomycetes</taxon>
        <taxon>Propionibacteriales</taxon>
        <taxon>Actinopolymorphaceae</taxon>
        <taxon>Actinopolymorpha</taxon>
    </lineage>
</organism>
<dbReference type="EMBL" id="JADBEM010000001">
    <property type="protein sequence ID" value="MBE1610988.1"/>
    <property type="molecule type" value="Genomic_DNA"/>
</dbReference>
<gene>
    <name evidence="2" type="ORF">HEB94_007836</name>
</gene>
<evidence type="ECO:0000256" key="1">
    <source>
        <dbReference type="SAM" id="MobiDB-lite"/>
    </source>
</evidence>
<evidence type="ECO:0000313" key="3">
    <source>
        <dbReference type="Proteomes" id="UP000638648"/>
    </source>
</evidence>
<evidence type="ECO:0000313" key="2">
    <source>
        <dbReference type="EMBL" id="MBE1610988.1"/>
    </source>
</evidence>
<dbReference type="Proteomes" id="UP000638648">
    <property type="component" value="Unassembled WGS sequence"/>
</dbReference>